<accession>U5QE51</accession>
<protein>
    <submittedName>
        <fullName evidence="1">Uncharacterized protein</fullName>
    </submittedName>
</protein>
<dbReference type="Proteomes" id="UP000017396">
    <property type="component" value="Chromosome"/>
</dbReference>
<dbReference type="STRING" id="1183438.GKIL_0907"/>
<keyword evidence="2" id="KW-1185">Reference proteome</keyword>
<dbReference type="KEGG" id="glj:GKIL_0907"/>
<dbReference type="HOGENOM" id="CLU_2117542_0_0_3"/>
<gene>
    <name evidence="1" type="ORF">GKIL_0907</name>
</gene>
<name>U5QE51_GLOK1</name>
<proteinExistence type="predicted"/>
<dbReference type="AlphaFoldDB" id="U5QE51"/>
<dbReference type="EMBL" id="CP003587">
    <property type="protein sequence ID" value="AGY57153.1"/>
    <property type="molecule type" value="Genomic_DNA"/>
</dbReference>
<organism evidence="1 2">
    <name type="scientific">Gloeobacter kilaueensis (strain ATCC BAA-2537 / CCAP 1431/1 / ULC 316 / JS1)</name>
    <dbReference type="NCBI Taxonomy" id="1183438"/>
    <lineage>
        <taxon>Bacteria</taxon>
        <taxon>Bacillati</taxon>
        <taxon>Cyanobacteriota</taxon>
        <taxon>Cyanophyceae</taxon>
        <taxon>Gloeobacterales</taxon>
        <taxon>Gloeobacteraceae</taxon>
        <taxon>Gloeobacter</taxon>
    </lineage>
</organism>
<evidence type="ECO:0000313" key="1">
    <source>
        <dbReference type="EMBL" id="AGY57153.1"/>
    </source>
</evidence>
<reference evidence="1 2" key="1">
    <citation type="journal article" date="2013" name="PLoS ONE">
        <title>Cultivation and Complete Genome Sequencing of Gloeobacter kilaueensis sp. nov., from a Lava Cave in Kilauea Caldera, Hawai'i.</title>
        <authorList>
            <person name="Saw J.H."/>
            <person name="Schatz M."/>
            <person name="Brown M.V."/>
            <person name="Kunkel D.D."/>
            <person name="Foster J.S."/>
            <person name="Shick H."/>
            <person name="Christensen S."/>
            <person name="Hou S."/>
            <person name="Wan X."/>
            <person name="Donachie S.P."/>
        </authorList>
    </citation>
    <scope>NUCLEOTIDE SEQUENCE [LARGE SCALE GENOMIC DNA]</scope>
    <source>
        <strain evidence="2">JS</strain>
    </source>
</reference>
<evidence type="ECO:0000313" key="2">
    <source>
        <dbReference type="Proteomes" id="UP000017396"/>
    </source>
</evidence>
<sequence length="114" mass="10928">MGDEAAVGVGTEDTADGGLLVCGPIGSGGLLDGGLLVGKEAHLGQGVALDVTPAMAASDQAGDGLAPPGPPTASVFAKSRAMPGAVWVKKSAFTSTAEANTANTSIADPACSFS</sequence>